<reference evidence="2" key="1">
    <citation type="submission" date="2019-02" db="EMBL/GenBank/DDBJ databases">
        <title>Deep-cultivation of Planctomycetes and their phenomic and genomic characterization uncovers novel biology.</title>
        <authorList>
            <person name="Wiegand S."/>
            <person name="Jogler M."/>
            <person name="Boedeker C."/>
            <person name="Pinto D."/>
            <person name="Vollmers J."/>
            <person name="Rivas-Marin E."/>
            <person name="Kohn T."/>
            <person name="Peeters S.H."/>
            <person name="Heuer A."/>
            <person name="Rast P."/>
            <person name="Oberbeckmann S."/>
            <person name="Bunk B."/>
            <person name="Jeske O."/>
            <person name="Meyerdierks A."/>
            <person name="Storesund J.E."/>
            <person name="Kallscheuer N."/>
            <person name="Luecker S."/>
            <person name="Lage O.M."/>
            <person name="Pohl T."/>
            <person name="Merkel B.J."/>
            <person name="Hornburger P."/>
            <person name="Mueller R.-W."/>
            <person name="Bruemmer F."/>
            <person name="Labrenz M."/>
            <person name="Spormann A.M."/>
            <person name="Op den Camp H."/>
            <person name="Overmann J."/>
            <person name="Amann R."/>
            <person name="Jetten M.S.M."/>
            <person name="Mascher T."/>
            <person name="Medema M.H."/>
            <person name="Devos D.P."/>
            <person name="Kaster A.-K."/>
            <person name="Ovreas L."/>
            <person name="Rohde M."/>
            <person name="Galperin M.Y."/>
            <person name="Jogler C."/>
        </authorList>
    </citation>
    <scope>NUCLEOTIDE SEQUENCE [LARGE SCALE GENOMIC DNA]</scope>
    <source>
        <strain evidence="2">Pan97</strain>
    </source>
</reference>
<accession>A0A518C1L6</accession>
<keyword evidence="1" id="KW-0489">Methyltransferase</keyword>
<sequence length="260" mass="29357">MPELSETISVFSSGSAAYEEAFLAFLHHTDQKIQAKSKIAEVIDRLAPVPEASKNGKFVDVGAATGDVTSWFMSRFDETICVEPNTHFESSLQQHCPGAEILQKTILENDPARLAGANFILCSHVLYYIEPDKRLANLQAMSDWLRPGGILLVILQQSTTDCMYMLDHFLDMHFDLPAIADRFASGHAEAFEVAFEKVDSHVTTSTFDVAYQIAEFMLNLLPMTYPPKRSDLEAYIREHFQTDDGYRFSCSQDFLIVRRK</sequence>
<organism evidence="1 2">
    <name type="scientific">Bremerella volcania</name>
    <dbReference type="NCBI Taxonomy" id="2527984"/>
    <lineage>
        <taxon>Bacteria</taxon>
        <taxon>Pseudomonadati</taxon>
        <taxon>Planctomycetota</taxon>
        <taxon>Planctomycetia</taxon>
        <taxon>Pirellulales</taxon>
        <taxon>Pirellulaceae</taxon>
        <taxon>Bremerella</taxon>
    </lineage>
</organism>
<dbReference type="SUPFAM" id="SSF53335">
    <property type="entry name" value="S-adenosyl-L-methionine-dependent methyltransferases"/>
    <property type="match status" value="1"/>
</dbReference>
<name>A0A518C1L6_9BACT</name>
<protein>
    <submittedName>
        <fullName evidence="1">Methyltransferase domain protein</fullName>
    </submittedName>
</protein>
<dbReference type="InterPro" id="IPR029063">
    <property type="entry name" value="SAM-dependent_MTases_sf"/>
</dbReference>
<dbReference type="GO" id="GO:0008168">
    <property type="term" value="F:methyltransferase activity"/>
    <property type="evidence" value="ECO:0007669"/>
    <property type="project" value="UniProtKB-KW"/>
</dbReference>
<dbReference type="RefSeq" id="WP_165698542.1">
    <property type="nucleotide sequence ID" value="NZ_CP036289.1"/>
</dbReference>
<dbReference type="AlphaFoldDB" id="A0A518C1L6"/>
<dbReference type="CDD" id="cd02440">
    <property type="entry name" value="AdoMet_MTases"/>
    <property type="match status" value="1"/>
</dbReference>
<keyword evidence="1" id="KW-0808">Transferase</keyword>
<dbReference type="Proteomes" id="UP000318626">
    <property type="component" value="Chromosome"/>
</dbReference>
<dbReference type="Pfam" id="PF13489">
    <property type="entry name" value="Methyltransf_23"/>
    <property type="match status" value="1"/>
</dbReference>
<dbReference type="GO" id="GO:0032259">
    <property type="term" value="P:methylation"/>
    <property type="evidence" value="ECO:0007669"/>
    <property type="project" value="UniProtKB-KW"/>
</dbReference>
<keyword evidence="2" id="KW-1185">Reference proteome</keyword>
<dbReference type="EMBL" id="CP036289">
    <property type="protein sequence ID" value="QDU73116.1"/>
    <property type="molecule type" value="Genomic_DNA"/>
</dbReference>
<gene>
    <name evidence="1" type="ORF">Pan97_00830</name>
</gene>
<dbReference type="KEGG" id="bvo:Pan97_00830"/>
<dbReference type="Gene3D" id="3.40.50.150">
    <property type="entry name" value="Vaccinia Virus protein VP39"/>
    <property type="match status" value="1"/>
</dbReference>
<evidence type="ECO:0000313" key="1">
    <source>
        <dbReference type="EMBL" id="QDU73116.1"/>
    </source>
</evidence>
<proteinExistence type="predicted"/>
<evidence type="ECO:0000313" key="2">
    <source>
        <dbReference type="Proteomes" id="UP000318626"/>
    </source>
</evidence>